<evidence type="ECO:0000256" key="2">
    <source>
        <dbReference type="ARBA" id="ARBA00022801"/>
    </source>
</evidence>
<evidence type="ECO:0000313" key="9">
    <source>
        <dbReference type="Proteomes" id="UP000078084"/>
    </source>
</evidence>
<comment type="caution">
    <text evidence="7">The sequence shown here is derived from an EMBL/GenBank/DDBJ whole genome shotgun (WGS) entry which is preliminary data.</text>
</comment>
<dbReference type="AlphaFoldDB" id="A0A171KSL0"/>
<dbReference type="Pfam" id="PF00135">
    <property type="entry name" value="COesterase"/>
    <property type="match status" value="1"/>
</dbReference>
<feature type="domain" description="Carboxylesterase type B" evidence="6">
    <location>
        <begin position="34"/>
        <end position="517"/>
    </location>
</feature>
<keyword evidence="9" id="KW-1185">Reference proteome</keyword>
<feature type="active site" description="Charge relay system" evidence="4">
    <location>
        <position position="449"/>
    </location>
</feature>
<dbReference type="PROSITE" id="PS51257">
    <property type="entry name" value="PROKAR_LIPOPROTEIN"/>
    <property type="match status" value="1"/>
</dbReference>
<protein>
    <recommendedName>
        <fullName evidence="5">Carboxylic ester hydrolase</fullName>
        <ecNumber evidence="5">3.1.1.-</ecNumber>
    </recommendedName>
</protein>
<accession>A0A171KSL0</accession>
<dbReference type="PATRIC" id="fig|206506.3.peg.1983"/>
<dbReference type="InterPro" id="IPR029058">
    <property type="entry name" value="AB_hydrolase_fold"/>
</dbReference>
<dbReference type="ESTHER" id="9burk-a0a171ksl0">
    <property type="family name" value="Carb_B_Bacteria"/>
</dbReference>
<feature type="active site" description="Acyl-ester intermediate" evidence="4">
    <location>
        <position position="227"/>
    </location>
</feature>
<dbReference type="EMBL" id="SGWZ01000004">
    <property type="protein sequence ID" value="RZS67301.1"/>
    <property type="molecule type" value="Genomic_DNA"/>
</dbReference>
<dbReference type="SUPFAM" id="SSF53474">
    <property type="entry name" value="alpha/beta-Hydrolases"/>
    <property type="match status" value="1"/>
</dbReference>
<evidence type="ECO:0000256" key="1">
    <source>
        <dbReference type="ARBA" id="ARBA00005964"/>
    </source>
</evidence>
<dbReference type="PANTHER" id="PTHR43918:SF4">
    <property type="entry name" value="CARBOXYLIC ESTER HYDROLASE"/>
    <property type="match status" value="1"/>
</dbReference>
<evidence type="ECO:0000313" key="8">
    <source>
        <dbReference type="EMBL" id="RZS67301.1"/>
    </source>
</evidence>
<dbReference type="EMBL" id="LBNE01000005">
    <property type="protein sequence ID" value="KKO71877.1"/>
    <property type="molecule type" value="Genomic_DNA"/>
</dbReference>
<name>A0A171KSL0_9BURK</name>
<evidence type="ECO:0000259" key="6">
    <source>
        <dbReference type="Pfam" id="PF00135"/>
    </source>
</evidence>
<dbReference type="PROSITE" id="PS00122">
    <property type="entry name" value="CARBOXYLESTERASE_B_1"/>
    <property type="match status" value="1"/>
</dbReference>
<reference evidence="7 9" key="1">
    <citation type="submission" date="2015-04" db="EMBL/GenBank/DDBJ databases">
        <title>Genome sequence of Kerstersia gyiorum CG1.</title>
        <authorList>
            <person name="Greninger A.L."/>
            <person name="Kozyreva V."/>
            <person name="Chaturvedi V."/>
        </authorList>
    </citation>
    <scope>NUCLEOTIDE SEQUENCE [LARGE SCALE GENOMIC DNA]</scope>
    <source>
        <strain evidence="7 9">CG1</strain>
    </source>
</reference>
<evidence type="ECO:0000313" key="7">
    <source>
        <dbReference type="EMBL" id="KKO71877.1"/>
    </source>
</evidence>
<feature type="signal peptide" evidence="5">
    <location>
        <begin position="1"/>
        <end position="32"/>
    </location>
</feature>
<gene>
    <name evidence="7" type="ORF">AAV32_09255</name>
    <name evidence="8" type="ORF">EV679_2515</name>
</gene>
<dbReference type="InterPro" id="IPR002018">
    <property type="entry name" value="CarbesteraseB"/>
</dbReference>
<proteinExistence type="inferred from homology"/>
<keyword evidence="3" id="KW-1015">Disulfide bond</keyword>
<dbReference type="Proteomes" id="UP000078084">
    <property type="component" value="Unassembled WGS sequence"/>
</dbReference>
<dbReference type="PANTHER" id="PTHR43918">
    <property type="entry name" value="ACETYLCHOLINESTERASE"/>
    <property type="match status" value="1"/>
</dbReference>
<dbReference type="STRING" id="206506.AAV32_09255"/>
<evidence type="ECO:0000256" key="3">
    <source>
        <dbReference type="ARBA" id="ARBA00023157"/>
    </source>
</evidence>
<dbReference type="PRINTS" id="PR00878">
    <property type="entry name" value="CHOLNESTRASE"/>
</dbReference>
<keyword evidence="2 5" id="KW-0378">Hydrolase</keyword>
<comment type="similarity">
    <text evidence="1 5">Belongs to the type-B carboxylesterase/lipase family.</text>
</comment>
<organism evidence="7 9">
    <name type="scientific">Kerstersia gyiorum</name>
    <dbReference type="NCBI Taxonomy" id="206506"/>
    <lineage>
        <taxon>Bacteria</taxon>
        <taxon>Pseudomonadati</taxon>
        <taxon>Pseudomonadota</taxon>
        <taxon>Betaproteobacteria</taxon>
        <taxon>Burkholderiales</taxon>
        <taxon>Alcaligenaceae</taxon>
        <taxon>Kerstersia</taxon>
    </lineage>
</organism>
<evidence type="ECO:0000256" key="5">
    <source>
        <dbReference type="RuleBase" id="RU361235"/>
    </source>
</evidence>
<keyword evidence="5" id="KW-0732">Signal</keyword>
<sequence length="551" mass="58482">MNKREFLVSGLKAGVVVSLPGGLLACASPVAAGEPVVETAAGRLRGVRTSQGYAFRGVPYGETTAGANRFQPPVRKQPWAGVRDATKHGASAPQLKGASVAEFAWYWSGVAADEDCLSLAVYTPAINDGKKRPVLFWLHGGAFSAGAGTSAGFDGSFLAQSQDVVVVSVNHRLNVFGSLYVGENAPGFAAESANVGVLDQVEALQWVKDNIEGFGGDADNVTIFGQSGGAAKVTALLGLPAAKGLFHKAIVQSGSGLWRLGSQEKAERATHGLLQELGLNAGNAARIQQLPVEQILAAYGKLLAKTGGVSEFRPTLDGVVFREEPYDPRAVALAADVPVLVGYAQDEATFFLAGNPANFSISQAQLEARVQKFLQLTDAQTREILQSYAARYPGSTPAHQLIAIAGDYNYKLPTLAFADRQADLNGAAVYAYEFDWKSPARAGVLGAAHTSEVPFVFGTLDAARALVQDSSDQIEVRNRLGAIWGQFARTGNPNSDRAGVQGWERYERGQRQTARIGGSWQVVADPQAHGREALADLPLYEYSFPVSFVKD</sequence>
<feature type="active site" description="Charge relay system" evidence="4">
    <location>
        <position position="347"/>
    </location>
</feature>
<dbReference type="GO" id="GO:0004104">
    <property type="term" value="F:cholinesterase activity"/>
    <property type="evidence" value="ECO:0007669"/>
    <property type="project" value="InterPro"/>
</dbReference>
<dbReference type="Gene3D" id="3.40.50.1820">
    <property type="entry name" value="alpha/beta hydrolase"/>
    <property type="match status" value="1"/>
</dbReference>
<feature type="chain" id="PRO_5033786235" description="Carboxylic ester hydrolase" evidence="5">
    <location>
        <begin position="33"/>
        <end position="551"/>
    </location>
</feature>
<dbReference type="InterPro" id="IPR050654">
    <property type="entry name" value="AChE-related_enzymes"/>
</dbReference>
<evidence type="ECO:0000256" key="4">
    <source>
        <dbReference type="PIRSR" id="PIRSR600997-1"/>
    </source>
</evidence>
<dbReference type="Proteomes" id="UP000292039">
    <property type="component" value="Unassembled WGS sequence"/>
</dbReference>
<evidence type="ECO:0000313" key="10">
    <source>
        <dbReference type="Proteomes" id="UP000292039"/>
    </source>
</evidence>
<reference evidence="8 10" key="2">
    <citation type="submission" date="2019-02" db="EMBL/GenBank/DDBJ databases">
        <title>Genomic Encyclopedia of Type Strains, Phase IV (KMG-IV): sequencing the most valuable type-strain genomes for metagenomic binning, comparative biology and taxonomic classification.</title>
        <authorList>
            <person name="Goeker M."/>
        </authorList>
    </citation>
    <scope>NUCLEOTIDE SEQUENCE [LARGE SCALE GENOMIC DNA]</scope>
    <source>
        <strain evidence="8 10">DSM 16618</strain>
    </source>
</reference>
<dbReference type="EC" id="3.1.1.-" evidence="5"/>
<dbReference type="InterPro" id="IPR019826">
    <property type="entry name" value="Carboxylesterase_B_AS"/>
</dbReference>
<dbReference type="InterPro" id="IPR000997">
    <property type="entry name" value="Cholinesterase"/>
</dbReference>